<dbReference type="PANTHER" id="PTHR43622">
    <property type="entry name" value="3-DEHYDROQUINATE SYNTHASE"/>
    <property type="match status" value="1"/>
</dbReference>
<evidence type="ECO:0000256" key="6">
    <source>
        <dbReference type="ARBA" id="ARBA00013031"/>
    </source>
</evidence>
<comment type="caution">
    <text evidence="17">Lacks conserved residue(s) required for the propagation of feature annotation.</text>
</comment>
<evidence type="ECO:0000256" key="9">
    <source>
        <dbReference type="ARBA" id="ARBA00022605"/>
    </source>
</evidence>
<dbReference type="SUPFAM" id="SSF56796">
    <property type="entry name" value="Dehydroquinate synthase-like"/>
    <property type="match status" value="1"/>
</dbReference>
<keyword evidence="14 17" id="KW-0057">Aromatic amino acid biosynthesis</keyword>
<accession>A0ABX2ZWE3</accession>
<dbReference type="Pfam" id="PF24621">
    <property type="entry name" value="DHQS_C"/>
    <property type="match status" value="1"/>
</dbReference>
<feature type="binding site" evidence="17">
    <location>
        <position position="264"/>
    </location>
    <ligand>
        <name>Zn(2+)</name>
        <dbReference type="ChEBI" id="CHEBI:29105"/>
    </ligand>
</feature>
<evidence type="ECO:0000256" key="13">
    <source>
        <dbReference type="ARBA" id="ARBA00023027"/>
    </source>
</evidence>
<evidence type="ECO:0000256" key="3">
    <source>
        <dbReference type="ARBA" id="ARBA00004496"/>
    </source>
</evidence>
<comment type="pathway">
    <text evidence="4 17">Metabolic intermediate biosynthesis; chorismate biosynthesis; chorismate from D-erythrose 4-phosphate and phosphoenolpyruvate: step 2/7.</text>
</comment>
<keyword evidence="15 17" id="KW-0456">Lyase</keyword>
<evidence type="ECO:0000256" key="2">
    <source>
        <dbReference type="ARBA" id="ARBA00001911"/>
    </source>
</evidence>
<feature type="binding site" evidence="17">
    <location>
        <position position="142"/>
    </location>
    <ligand>
        <name>NAD(+)</name>
        <dbReference type="ChEBI" id="CHEBI:57540"/>
    </ligand>
</feature>
<dbReference type="InterPro" id="IPR030960">
    <property type="entry name" value="DHQS/DOIS_N"/>
</dbReference>
<comment type="catalytic activity">
    <reaction evidence="1 17">
        <text>7-phospho-2-dehydro-3-deoxy-D-arabino-heptonate = 3-dehydroquinate + phosphate</text>
        <dbReference type="Rhea" id="RHEA:21968"/>
        <dbReference type="ChEBI" id="CHEBI:32364"/>
        <dbReference type="ChEBI" id="CHEBI:43474"/>
        <dbReference type="ChEBI" id="CHEBI:58394"/>
        <dbReference type="EC" id="4.2.3.4"/>
    </reaction>
</comment>
<comment type="cofactor">
    <cofactor evidence="2 17">
        <name>NAD(+)</name>
        <dbReference type="ChEBI" id="CHEBI:57540"/>
    </cofactor>
</comment>
<dbReference type="InterPro" id="IPR050071">
    <property type="entry name" value="Dehydroquinate_synthase"/>
</dbReference>
<dbReference type="InterPro" id="IPR030963">
    <property type="entry name" value="DHQ_synth_fam"/>
</dbReference>
<comment type="function">
    <text evidence="17">Catalyzes the conversion of 3-deoxy-D-arabino-heptulosonate 7-phosphate (DAHP) to dehydroquinate (DHQ).</text>
</comment>
<dbReference type="EC" id="4.2.3.4" evidence="6 17"/>
<keyword evidence="10 17" id="KW-0479">Metal-binding</keyword>
<evidence type="ECO:0000259" key="19">
    <source>
        <dbReference type="Pfam" id="PF24621"/>
    </source>
</evidence>
<evidence type="ECO:0000256" key="5">
    <source>
        <dbReference type="ARBA" id="ARBA00005412"/>
    </source>
</evidence>
<dbReference type="HAMAP" id="MF_00110">
    <property type="entry name" value="DHQ_synthase"/>
    <property type="match status" value="1"/>
</dbReference>
<evidence type="ECO:0000256" key="4">
    <source>
        <dbReference type="ARBA" id="ARBA00004661"/>
    </source>
</evidence>
<evidence type="ECO:0000313" key="21">
    <source>
        <dbReference type="Proteomes" id="UP000094580"/>
    </source>
</evidence>
<keyword evidence="11 17" id="KW-0547">Nucleotide-binding</keyword>
<dbReference type="InterPro" id="IPR056179">
    <property type="entry name" value="DHQS_C"/>
</dbReference>
<sequence>MNVITVNTSSKQYDVCIGFGVLSELQSKLDSLVPKVSKILIITDDQVAPLYLEEVRLNCSKTNKVEHYIIPHGEKSKSFAIYENCLTYCFDVQLDRNSLIIALGGGVVGDLAGFVAATYMRGIRFIQLPTTLLAHDSAIGGKVAINLPKAKNIVGAFYQPELVLYELSFLTSLPIEEWRSGFAEISKEAMISSNDNLSWLMDHILSLEELNNELVEKCVTMGISVKNEIVSRDERETGERAFLNLGHTLGHAIEAYLGYAKTTHGEAIAFGTLFSIYLSEQFFKVDLKFNEIVNWYNRLNYPVYSNLELDPIINLMKQDKKNIDLKIKYILLKSFGHPVICELEEDFIKENLDSFLKQIIS</sequence>
<evidence type="ECO:0000256" key="15">
    <source>
        <dbReference type="ARBA" id="ARBA00023239"/>
    </source>
</evidence>
<keyword evidence="9 17" id="KW-0028">Amino-acid biosynthesis</keyword>
<evidence type="ECO:0000256" key="1">
    <source>
        <dbReference type="ARBA" id="ARBA00001393"/>
    </source>
</evidence>
<feature type="domain" description="3-dehydroquinate synthase N-terminal" evidence="18">
    <location>
        <begin position="68"/>
        <end position="179"/>
    </location>
</feature>
<dbReference type="RefSeq" id="WP_069031871.1">
    <property type="nucleotide sequence ID" value="NZ_MDKC01000001.1"/>
</dbReference>
<dbReference type="PIRSF" id="PIRSF001455">
    <property type="entry name" value="DHQ_synth"/>
    <property type="match status" value="1"/>
</dbReference>
<dbReference type="NCBIfam" id="TIGR01357">
    <property type="entry name" value="aroB"/>
    <property type="match status" value="1"/>
</dbReference>
<comment type="similarity">
    <text evidence="5 17">Belongs to the sugar phosphate cyclases superfamily. Dehydroquinate synthase family.</text>
</comment>
<evidence type="ECO:0000313" key="20">
    <source>
        <dbReference type="EMBL" id="ODG93679.1"/>
    </source>
</evidence>
<keyword evidence="12 17" id="KW-0862">Zinc</keyword>
<comment type="caution">
    <text evidence="20">The sequence shown here is derived from an EMBL/GenBank/DDBJ whole genome shotgun (WGS) entry which is preliminary data.</text>
</comment>
<keyword evidence="21" id="KW-1185">Reference proteome</keyword>
<dbReference type="InterPro" id="IPR016037">
    <property type="entry name" value="DHQ_synth_AroB"/>
</dbReference>
<reference evidence="20 21" key="1">
    <citation type="submission" date="2016-07" db="EMBL/GenBank/DDBJ databases">
        <authorList>
            <person name="Townsley L."/>
            <person name="Shank E.A."/>
        </authorList>
    </citation>
    <scope>NUCLEOTIDE SEQUENCE [LARGE SCALE GENOMIC DNA]</scope>
    <source>
        <strain evidence="20 21">CH01</strain>
    </source>
</reference>
<organism evidence="20 21">
    <name type="scientific">Gottfriedia luciferensis</name>
    <dbReference type="NCBI Taxonomy" id="178774"/>
    <lineage>
        <taxon>Bacteria</taxon>
        <taxon>Bacillati</taxon>
        <taxon>Bacillota</taxon>
        <taxon>Bacilli</taxon>
        <taxon>Bacillales</taxon>
        <taxon>Bacillaceae</taxon>
        <taxon>Gottfriedia</taxon>
    </lineage>
</organism>
<dbReference type="Gene3D" id="3.40.50.1970">
    <property type="match status" value="1"/>
</dbReference>
<feature type="binding site" evidence="17">
    <location>
        <position position="184"/>
    </location>
    <ligand>
        <name>Zn(2+)</name>
        <dbReference type="ChEBI" id="CHEBI:29105"/>
    </ligand>
</feature>
<dbReference type="Gene3D" id="1.20.1090.10">
    <property type="entry name" value="Dehydroquinate synthase-like - alpha domain"/>
    <property type="match status" value="1"/>
</dbReference>
<evidence type="ECO:0000256" key="17">
    <source>
        <dbReference type="HAMAP-Rule" id="MF_00110"/>
    </source>
</evidence>
<evidence type="ECO:0000256" key="11">
    <source>
        <dbReference type="ARBA" id="ARBA00022741"/>
    </source>
</evidence>
<gene>
    <name evidence="17" type="primary">aroB</name>
    <name evidence="20" type="ORF">BED47_00460</name>
</gene>
<dbReference type="Proteomes" id="UP000094580">
    <property type="component" value="Unassembled WGS sequence"/>
</dbReference>
<keyword evidence="16 17" id="KW-0170">Cobalt</keyword>
<feature type="binding site" evidence="17">
    <location>
        <position position="151"/>
    </location>
    <ligand>
        <name>NAD(+)</name>
        <dbReference type="ChEBI" id="CHEBI:57540"/>
    </ligand>
</feature>
<keyword evidence="8 17" id="KW-0963">Cytoplasm</keyword>
<evidence type="ECO:0000256" key="7">
    <source>
        <dbReference type="ARBA" id="ARBA00017684"/>
    </source>
</evidence>
<comment type="cofactor">
    <cofactor evidence="17">
        <name>Co(2+)</name>
        <dbReference type="ChEBI" id="CHEBI:48828"/>
    </cofactor>
    <cofactor evidence="17">
        <name>Zn(2+)</name>
        <dbReference type="ChEBI" id="CHEBI:29105"/>
    </cofactor>
    <text evidence="17">Binds 1 divalent metal cation per subunit. Can use either Co(2+) or Zn(2+).</text>
</comment>
<protein>
    <recommendedName>
        <fullName evidence="7 17">3-dehydroquinate synthase</fullName>
        <shortName evidence="17">DHQS</shortName>
        <ecNumber evidence="6 17">4.2.3.4</ecNumber>
    </recommendedName>
</protein>
<proteinExistence type="inferred from homology"/>
<comment type="subcellular location">
    <subcellularLocation>
        <location evidence="3 17">Cytoplasm</location>
    </subcellularLocation>
</comment>
<keyword evidence="13 17" id="KW-0520">NAD</keyword>
<dbReference type="CDD" id="cd08195">
    <property type="entry name" value="DHQS"/>
    <property type="match status" value="1"/>
</dbReference>
<dbReference type="PANTHER" id="PTHR43622:SF7">
    <property type="entry name" value="3-DEHYDROQUINATE SYNTHASE, CHLOROPLASTIC"/>
    <property type="match status" value="1"/>
</dbReference>
<feature type="binding site" evidence="17">
    <location>
        <begin position="130"/>
        <end position="131"/>
    </location>
    <ligand>
        <name>NAD(+)</name>
        <dbReference type="ChEBI" id="CHEBI:57540"/>
    </ligand>
</feature>
<dbReference type="Pfam" id="PF01761">
    <property type="entry name" value="DHQ_synthase"/>
    <property type="match status" value="1"/>
</dbReference>
<evidence type="ECO:0000256" key="8">
    <source>
        <dbReference type="ARBA" id="ARBA00022490"/>
    </source>
</evidence>
<evidence type="ECO:0000259" key="18">
    <source>
        <dbReference type="Pfam" id="PF01761"/>
    </source>
</evidence>
<evidence type="ECO:0000256" key="12">
    <source>
        <dbReference type="ARBA" id="ARBA00022833"/>
    </source>
</evidence>
<feature type="domain" description="3-dehydroquinate synthase C-terminal" evidence="19">
    <location>
        <begin position="181"/>
        <end position="322"/>
    </location>
</feature>
<evidence type="ECO:0000256" key="10">
    <source>
        <dbReference type="ARBA" id="ARBA00022723"/>
    </source>
</evidence>
<feature type="binding site" evidence="17">
    <location>
        <position position="247"/>
    </location>
    <ligand>
        <name>Zn(2+)</name>
        <dbReference type="ChEBI" id="CHEBI:29105"/>
    </ligand>
</feature>
<evidence type="ECO:0000256" key="16">
    <source>
        <dbReference type="ARBA" id="ARBA00023285"/>
    </source>
</evidence>
<dbReference type="EMBL" id="MDKC01000001">
    <property type="protein sequence ID" value="ODG93679.1"/>
    <property type="molecule type" value="Genomic_DNA"/>
</dbReference>
<name>A0ABX2ZWE3_9BACI</name>
<feature type="binding site" evidence="17">
    <location>
        <begin position="106"/>
        <end position="110"/>
    </location>
    <ligand>
        <name>NAD(+)</name>
        <dbReference type="ChEBI" id="CHEBI:57540"/>
    </ligand>
</feature>
<evidence type="ECO:0000256" key="14">
    <source>
        <dbReference type="ARBA" id="ARBA00023141"/>
    </source>
</evidence>